<dbReference type="AlphaFoldDB" id="A0A0G1FTL4"/>
<keyword evidence="2 4" id="KW-0396">Initiation factor</keyword>
<evidence type="ECO:0000313" key="8">
    <source>
        <dbReference type="EMBL" id="KKS98366.1"/>
    </source>
</evidence>
<evidence type="ECO:0000259" key="7">
    <source>
        <dbReference type="Pfam" id="PF05198"/>
    </source>
</evidence>
<evidence type="ECO:0000313" key="9">
    <source>
        <dbReference type="Proteomes" id="UP000034894"/>
    </source>
</evidence>
<evidence type="ECO:0000256" key="1">
    <source>
        <dbReference type="ARBA" id="ARBA00005439"/>
    </source>
</evidence>
<dbReference type="Pfam" id="PF00707">
    <property type="entry name" value="IF3_C"/>
    <property type="match status" value="1"/>
</dbReference>
<dbReference type="GO" id="GO:0032790">
    <property type="term" value="P:ribosome disassembly"/>
    <property type="evidence" value="ECO:0007669"/>
    <property type="project" value="TreeGrafter"/>
</dbReference>
<feature type="domain" description="Translation initiation factor 3 N-terminal" evidence="7">
    <location>
        <begin position="10"/>
        <end position="79"/>
    </location>
</feature>
<gene>
    <name evidence="4" type="primary">infC</name>
    <name evidence="8" type="ORF">UV73_C0002G0080</name>
</gene>
<dbReference type="PANTHER" id="PTHR10938">
    <property type="entry name" value="TRANSLATION INITIATION FACTOR IF-3"/>
    <property type="match status" value="1"/>
</dbReference>
<comment type="caution">
    <text evidence="8">The sequence shown here is derived from an EMBL/GenBank/DDBJ whole genome shotgun (WGS) entry which is preliminary data.</text>
</comment>
<comment type="function">
    <text evidence="4">IF-3 binds to the 30S ribosomal subunit and shifts the equilibrium between 70S ribosomes and their 50S and 30S subunits in favor of the free subunits, thus enhancing the availability of 30S subunits on which protein synthesis initiation begins.</text>
</comment>
<feature type="domain" description="Translation initiation factor 3 C-terminal" evidence="6">
    <location>
        <begin position="86"/>
        <end position="170"/>
    </location>
</feature>
<dbReference type="Proteomes" id="UP000034894">
    <property type="component" value="Unassembled WGS sequence"/>
</dbReference>
<dbReference type="FunFam" id="3.30.110.10:FF:000001">
    <property type="entry name" value="Translation initiation factor IF-3"/>
    <property type="match status" value="1"/>
</dbReference>
<dbReference type="GO" id="GO:0003743">
    <property type="term" value="F:translation initiation factor activity"/>
    <property type="evidence" value="ECO:0007669"/>
    <property type="project" value="UniProtKB-UniRule"/>
</dbReference>
<keyword evidence="3 4" id="KW-0648">Protein biosynthesis</keyword>
<evidence type="ECO:0000256" key="2">
    <source>
        <dbReference type="ARBA" id="ARBA00022540"/>
    </source>
</evidence>
<comment type="subcellular location">
    <subcellularLocation>
        <location evidence="4">Cytoplasm</location>
    </subcellularLocation>
</comment>
<dbReference type="PANTHER" id="PTHR10938:SF0">
    <property type="entry name" value="TRANSLATION INITIATION FACTOR IF-3, MITOCHONDRIAL"/>
    <property type="match status" value="1"/>
</dbReference>
<protein>
    <recommendedName>
        <fullName evidence="4 5">Translation initiation factor IF-3</fullName>
    </recommendedName>
</protein>
<dbReference type="GO" id="GO:0016020">
    <property type="term" value="C:membrane"/>
    <property type="evidence" value="ECO:0007669"/>
    <property type="project" value="TreeGrafter"/>
</dbReference>
<dbReference type="NCBIfam" id="TIGR00168">
    <property type="entry name" value="infC"/>
    <property type="match status" value="1"/>
</dbReference>
<dbReference type="HAMAP" id="MF_00080">
    <property type="entry name" value="IF_3"/>
    <property type="match status" value="1"/>
</dbReference>
<dbReference type="EMBL" id="LCFP01000002">
    <property type="protein sequence ID" value="KKS98366.1"/>
    <property type="molecule type" value="Genomic_DNA"/>
</dbReference>
<name>A0A0G1FTL4_9BACT</name>
<dbReference type="InterPro" id="IPR036788">
    <property type="entry name" value="T_IF-3_C_sf"/>
</dbReference>
<comment type="subunit">
    <text evidence="4">Monomer.</text>
</comment>
<dbReference type="InterPro" id="IPR001288">
    <property type="entry name" value="Translation_initiation_fac_3"/>
</dbReference>
<dbReference type="GO" id="GO:0043022">
    <property type="term" value="F:ribosome binding"/>
    <property type="evidence" value="ECO:0007669"/>
    <property type="project" value="TreeGrafter"/>
</dbReference>
<dbReference type="STRING" id="1618443.UV73_C0002G0080"/>
<dbReference type="InterPro" id="IPR019814">
    <property type="entry name" value="Translation_initiation_fac_3_N"/>
</dbReference>
<sequence>MKKSFKYYRINYQISAANLRLLDESGKQIGVKTREEALKMAQAEGKDLVEIAGKANPPVVRIIDYKKFKYLEAKRERDAKKKTKNVTVKEIRLSPFIGEHDFQTRIKKAEEFLKEGNQLKINLPFRGREIVHKEFGMETMKKAIQELKESAKVIRDPHFEGRVLVAQLAPAKGSI</sequence>
<dbReference type="Gene3D" id="3.30.110.10">
    <property type="entry name" value="Translation initiation factor 3 (IF-3), C-terminal domain"/>
    <property type="match status" value="1"/>
</dbReference>
<dbReference type="SUPFAM" id="SSF54364">
    <property type="entry name" value="Translation initiation factor IF3, N-terminal domain"/>
    <property type="match status" value="1"/>
</dbReference>
<keyword evidence="4" id="KW-0963">Cytoplasm</keyword>
<accession>A0A0G1FTL4</accession>
<organism evidence="8 9">
    <name type="scientific">Candidatus Gottesmanbacteria bacterium GW2011_GWA2_43_14</name>
    <dbReference type="NCBI Taxonomy" id="1618443"/>
    <lineage>
        <taxon>Bacteria</taxon>
        <taxon>Candidatus Gottesmaniibacteriota</taxon>
    </lineage>
</organism>
<dbReference type="Gene3D" id="3.10.20.80">
    <property type="entry name" value="Translation initiation factor 3 (IF-3), N-terminal domain"/>
    <property type="match status" value="1"/>
</dbReference>
<dbReference type="InterPro" id="IPR036787">
    <property type="entry name" value="T_IF-3_N_sf"/>
</dbReference>
<evidence type="ECO:0000256" key="5">
    <source>
        <dbReference type="NCBIfam" id="TIGR00168"/>
    </source>
</evidence>
<evidence type="ECO:0000259" key="6">
    <source>
        <dbReference type="Pfam" id="PF00707"/>
    </source>
</evidence>
<dbReference type="SUPFAM" id="SSF55200">
    <property type="entry name" value="Translation initiation factor IF3, C-terminal domain"/>
    <property type="match status" value="1"/>
</dbReference>
<evidence type="ECO:0000256" key="4">
    <source>
        <dbReference type="HAMAP-Rule" id="MF_00080"/>
    </source>
</evidence>
<evidence type="ECO:0000256" key="3">
    <source>
        <dbReference type="ARBA" id="ARBA00022917"/>
    </source>
</evidence>
<dbReference type="InterPro" id="IPR019815">
    <property type="entry name" value="Translation_initiation_fac_3_C"/>
</dbReference>
<comment type="similarity">
    <text evidence="1 4">Belongs to the IF-3 family.</text>
</comment>
<proteinExistence type="inferred from homology"/>
<reference evidence="8 9" key="1">
    <citation type="journal article" date="2015" name="Nature">
        <title>rRNA introns, odd ribosomes, and small enigmatic genomes across a large radiation of phyla.</title>
        <authorList>
            <person name="Brown C.T."/>
            <person name="Hug L.A."/>
            <person name="Thomas B.C."/>
            <person name="Sharon I."/>
            <person name="Castelle C.J."/>
            <person name="Singh A."/>
            <person name="Wilkins M.J."/>
            <person name="Williams K.H."/>
            <person name="Banfield J.F."/>
        </authorList>
    </citation>
    <scope>NUCLEOTIDE SEQUENCE [LARGE SCALE GENOMIC DNA]</scope>
</reference>
<dbReference type="Pfam" id="PF05198">
    <property type="entry name" value="IF3_N"/>
    <property type="match status" value="1"/>
</dbReference>
<dbReference type="GO" id="GO:0005829">
    <property type="term" value="C:cytosol"/>
    <property type="evidence" value="ECO:0007669"/>
    <property type="project" value="TreeGrafter"/>
</dbReference>